<organism evidence="3 4">
    <name type="scientific">Dyadobacter endophyticus</name>
    <dbReference type="NCBI Taxonomy" id="1749036"/>
    <lineage>
        <taxon>Bacteria</taxon>
        <taxon>Pseudomonadati</taxon>
        <taxon>Bacteroidota</taxon>
        <taxon>Cytophagia</taxon>
        <taxon>Cytophagales</taxon>
        <taxon>Spirosomataceae</taxon>
        <taxon>Dyadobacter</taxon>
    </lineage>
</organism>
<dbReference type="PANTHER" id="PTHR43174:SF1">
    <property type="entry name" value="UDP-N-ACETYLGLUCOSAMINE 2-EPIMERASE"/>
    <property type="match status" value="1"/>
</dbReference>
<dbReference type="PANTHER" id="PTHR43174">
    <property type="entry name" value="UDP-N-ACETYLGLUCOSAMINE 2-EPIMERASE"/>
    <property type="match status" value="1"/>
</dbReference>
<protein>
    <submittedName>
        <fullName evidence="3">UDP-N-acetylglucosamine 2-epimerase (Non-hydrolyzing)</fullName>
    </submittedName>
</protein>
<accession>A0ABQ1YUC6</accession>
<feature type="domain" description="UDP-N-acetylglucosamine 2-epimerase" evidence="2">
    <location>
        <begin position="26"/>
        <end position="361"/>
    </location>
</feature>
<sequence length="367" mass="41092">MKILQVAGARPNFVKIAPLHRAFLQYSDMHPQIVHTGQHYDFLMSGIFFEQLKIPKPDHFLGVGQGSATTQTAEIMCAFERVLRAEMPDLVLVVGDVTSTLACALAAVQMHVPLAHVEAGLRSRDRTMPEEVNRILTDALSDQLFVTEQAAADNLLRENIDPLRIHLVGNVMIDSLVSVRAQIEDFSHCGHLPIESERYLLVTMHRPANVDDEVNLRKIAGVLERLGMRWKILFVMHPRTARNIARFGLEKEFLESVNVKVLPAQGYLEFLTLVRHAAAVITDSGGIQEETTHLGIPCITLRNNTERPATVTHGTNYLVPDFDAQKVWNTVEALLGRNPEDLAIPPLWDGNSAQRIVNILREKYINS</sequence>
<dbReference type="CDD" id="cd03786">
    <property type="entry name" value="GTB_UDP-GlcNAc_2-Epimerase"/>
    <property type="match status" value="1"/>
</dbReference>
<dbReference type="Pfam" id="PF02350">
    <property type="entry name" value="Epimerase_2"/>
    <property type="match status" value="1"/>
</dbReference>
<comment type="similarity">
    <text evidence="1">Belongs to the UDP-N-acetylglucosamine 2-epimerase family.</text>
</comment>
<name>A0ABQ1YUC6_9BACT</name>
<evidence type="ECO:0000313" key="4">
    <source>
        <dbReference type="Proteomes" id="UP000600214"/>
    </source>
</evidence>
<keyword evidence="1" id="KW-0413">Isomerase</keyword>
<evidence type="ECO:0000259" key="2">
    <source>
        <dbReference type="Pfam" id="PF02350"/>
    </source>
</evidence>
<keyword evidence="4" id="KW-1185">Reference proteome</keyword>
<comment type="caution">
    <text evidence="3">The sequence shown here is derived from an EMBL/GenBank/DDBJ whole genome shotgun (WGS) entry which is preliminary data.</text>
</comment>
<dbReference type="RefSeq" id="WP_188934108.1">
    <property type="nucleotide sequence ID" value="NZ_BMIA01000002.1"/>
</dbReference>
<evidence type="ECO:0000313" key="3">
    <source>
        <dbReference type="EMBL" id="GGH39214.1"/>
    </source>
</evidence>
<proteinExistence type="inferred from homology"/>
<dbReference type="InterPro" id="IPR003331">
    <property type="entry name" value="UDP_GlcNAc_Epimerase_2_dom"/>
</dbReference>
<evidence type="ECO:0000256" key="1">
    <source>
        <dbReference type="RuleBase" id="RU003513"/>
    </source>
</evidence>
<gene>
    <name evidence="3" type="ORF">GCM10007423_33460</name>
</gene>
<dbReference type="InterPro" id="IPR029767">
    <property type="entry name" value="WecB-like"/>
</dbReference>
<dbReference type="EMBL" id="BMIA01000002">
    <property type="protein sequence ID" value="GGH39214.1"/>
    <property type="molecule type" value="Genomic_DNA"/>
</dbReference>
<dbReference type="SUPFAM" id="SSF53756">
    <property type="entry name" value="UDP-Glycosyltransferase/glycogen phosphorylase"/>
    <property type="match status" value="1"/>
</dbReference>
<dbReference type="Gene3D" id="3.40.50.2000">
    <property type="entry name" value="Glycogen Phosphorylase B"/>
    <property type="match status" value="2"/>
</dbReference>
<dbReference type="Proteomes" id="UP000600214">
    <property type="component" value="Unassembled WGS sequence"/>
</dbReference>
<reference evidence="4" key="1">
    <citation type="journal article" date="2019" name="Int. J. Syst. Evol. Microbiol.">
        <title>The Global Catalogue of Microorganisms (GCM) 10K type strain sequencing project: providing services to taxonomists for standard genome sequencing and annotation.</title>
        <authorList>
            <consortium name="The Broad Institute Genomics Platform"/>
            <consortium name="The Broad Institute Genome Sequencing Center for Infectious Disease"/>
            <person name="Wu L."/>
            <person name="Ma J."/>
        </authorList>
    </citation>
    <scope>NUCLEOTIDE SEQUENCE [LARGE SCALE GENOMIC DNA]</scope>
    <source>
        <strain evidence="4">CGMCC 1.15288</strain>
    </source>
</reference>
<dbReference type="NCBIfam" id="TIGR00236">
    <property type="entry name" value="wecB"/>
    <property type="match status" value="1"/>
</dbReference>